<dbReference type="InterPro" id="IPR003827">
    <property type="entry name" value="tRNA_yW-synthesising"/>
</dbReference>
<comment type="caution">
    <text evidence="11">The sequence shown here is derived from an EMBL/GenBank/DDBJ whole genome shotgun (WGS) entry which is preliminary data.</text>
</comment>
<dbReference type="PANTHER" id="PTHR48418:SF1">
    <property type="entry name" value="TRNA WYBUTOSINE-SYNTHESIZING PROTEIN 3"/>
    <property type="match status" value="1"/>
</dbReference>
<evidence type="ECO:0000256" key="8">
    <source>
        <dbReference type="ARBA" id="ARBA00049202"/>
    </source>
</evidence>
<keyword evidence="3" id="KW-0489">Methyltransferase</keyword>
<feature type="region of interest" description="Disordered" evidence="9">
    <location>
        <begin position="98"/>
        <end position="169"/>
    </location>
</feature>
<dbReference type="InterPro" id="IPR011043">
    <property type="entry name" value="Gal_Oxase/kelch_b-propeller"/>
</dbReference>
<reference evidence="11 12" key="1">
    <citation type="journal article" date="2020" name="G3 (Bethesda)">
        <title>Improved Reference Genome for Cyclotella cryptica CCMP332, a Model for Cell Wall Morphogenesis, Salinity Adaptation, and Lipid Production in Diatoms (Bacillariophyta).</title>
        <authorList>
            <person name="Roberts W.R."/>
            <person name="Downey K.M."/>
            <person name="Ruck E.C."/>
            <person name="Traller J.C."/>
            <person name="Alverson A.J."/>
        </authorList>
    </citation>
    <scope>NUCLEOTIDE SEQUENCE [LARGE SCALE GENOMIC DNA]</scope>
    <source>
        <strain evidence="11 12">CCMP332</strain>
    </source>
</reference>
<evidence type="ECO:0000313" key="12">
    <source>
        <dbReference type="Proteomes" id="UP001516023"/>
    </source>
</evidence>
<dbReference type="GO" id="GO:0008033">
    <property type="term" value="P:tRNA processing"/>
    <property type="evidence" value="ECO:0007669"/>
    <property type="project" value="UniProtKB-KW"/>
</dbReference>
<evidence type="ECO:0000256" key="2">
    <source>
        <dbReference type="ARBA" id="ARBA00012750"/>
    </source>
</evidence>
<dbReference type="SUPFAM" id="SSF50965">
    <property type="entry name" value="Galactose oxidase, central domain"/>
    <property type="match status" value="1"/>
</dbReference>
<feature type="compositionally biased region" description="Acidic residues" evidence="9">
    <location>
        <begin position="101"/>
        <end position="122"/>
    </location>
</feature>
<dbReference type="Proteomes" id="UP001516023">
    <property type="component" value="Unassembled WGS sequence"/>
</dbReference>
<sequence length="980" mass="106309">MDESNTNTQTPTPVPTILPPGGSTPLPSFSSLRRRNLQTLYGNDDKHSSTTTNNNNNARDKSPKGSVDEKILPLVNLINAHPEYVTLSSCSGRVALFDPGVNDEDEEDENEEEGNGVEEGVDLDGNHREGYDNQGIEMKPNKPNDHLNSNNNNNNASVVSSTNKTNMSGKGRGKWIFVTHDQLPDMGTQIIHSIQKACNDDVNHDKDGGQIILRRRRRRKTLTLKHEPPLLHIAASTLAAGKRMLHLLKSDCAMRESGLVVTDSRVTIEVRSLGGSLCIPVFVEIAVIAGDGGDGGDGAAERVVKIQPNEEYLQSLAKVMNERMRRNESLLAKLYSVLENELFCVPDTETTLIRNDSCIANDSPLINDSCNDYEVELHPLPSLNMWKTAAVVLPHPATSPDDTLLHGGSDLDVLAFGGQGIGPYDSSNGNTVKNTTCQRMDAVFRLKRRGGVWSHKWDTVKLDETFVNNTSMDSKNVALETKAGTFRVDIVESLGRREGHAALVLPRVSPMPTPPPTSSDVVVIFGGRTGGPLSPTKDLFLFSLHHCHRREDVSDDGVVYGSMYIPTDVRGAPPEARYGHSMTALQHDNHDNEHLRGGEALAIVAGGMGVSETDSNVQVVFSSVYILSRCKNDDSESFHFIWERIADMIVPRSYHSAIRIPLECSNGVLVFGGISKADDPFDDEDGIDSGPPFEILGCGKSTWVSDSSSKECDLPFVIGGSSVPLTSASSASATAFLVIGGTKPCTLRRRHEEKDTIGIFRWASNDNGSVRGPIKANATILQNEGNCDLGVCVHHCLVDLPTSTGTSDASNVISSAVSVGGGVPSFSFGQSFSTSFLINVKCSNSSIKGTPYENKSSLYRPMSAEKQEKDNSSSSIHPEADVVYVSNSNAKKVKVELESLGYLDKRFKMVKVLADGTNLIAIPITDSCLSYLKRKGNRSDCGDGSQDNESAYMFETLIVNTGRESVPLSSSSMGKLKQRR</sequence>
<feature type="compositionally biased region" description="Low complexity" evidence="9">
    <location>
        <begin position="1"/>
        <end position="11"/>
    </location>
</feature>
<evidence type="ECO:0000256" key="5">
    <source>
        <dbReference type="ARBA" id="ARBA00022691"/>
    </source>
</evidence>
<feature type="compositionally biased region" description="Basic and acidic residues" evidence="9">
    <location>
        <begin position="58"/>
        <end position="67"/>
    </location>
</feature>
<evidence type="ECO:0000256" key="4">
    <source>
        <dbReference type="ARBA" id="ARBA00022679"/>
    </source>
</evidence>
<dbReference type="SUPFAM" id="SSF111278">
    <property type="entry name" value="SSo0622-like"/>
    <property type="match status" value="1"/>
</dbReference>
<feature type="region of interest" description="Disordered" evidence="9">
    <location>
        <begin position="854"/>
        <end position="877"/>
    </location>
</feature>
<dbReference type="Gene3D" id="3.30.1960.10">
    <property type="entry name" value="tRNA wybutosine-synthesizing-like"/>
    <property type="match status" value="1"/>
</dbReference>
<dbReference type="EC" id="2.1.1.282" evidence="2"/>
<protein>
    <recommendedName>
        <fullName evidence="2">tRNA(Phe) 7-[(3-amino-3-carboxypropyl)-4-demethylwyosine(37)-N(4)]-methyltransferase</fullName>
        <ecNumber evidence="2">2.1.1.282</ecNumber>
    </recommendedName>
    <alternativeName>
        <fullName evidence="7">tRNA(Phe) 7-((3-amino-3-carboxypropyl)-4-demethylwyosine(37)-N(4))-methyltransferase</fullName>
    </alternativeName>
</protein>
<dbReference type="GO" id="GO:0032259">
    <property type="term" value="P:methylation"/>
    <property type="evidence" value="ECO:0007669"/>
    <property type="project" value="UniProtKB-KW"/>
</dbReference>
<accession>A0ABD3QT01</accession>
<evidence type="ECO:0000259" key="10">
    <source>
        <dbReference type="Pfam" id="PF02676"/>
    </source>
</evidence>
<gene>
    <name evidence="11" type="ORF">HJC23_009302</name>
</gene>
<organism evidence="11 12">
    <name type="scientific">Cyclotella cryptica</name>
    <dbReference type="NCBI Taxonomy" id="29204"/>
    <lineage>
        <taxon>Eukaryota</taxon>
        <taxon>Sar</taxon>
        <taxon>Stramenopiles</taxon>
        <taxon>Ochrophyta</taxon>
        <taxon>Bacillariophyta</taxon>
        <taxon>Coscinodiscophyceae</taxon>
        <taxon>Thalassiosirophycidae</taxon>
        <taxon>Stephanodiscales</taxon>
        <taxon>Stephanodiscaceae</taxon>
        <taxon>Cyclotella</taxon>
    </lineage>
</organism>
<dbReference type="Pfam" id="PF02676">
    <property type="entry name" value="TYW3"/>
    <property type="match status" value="1"/>
</dbReference>
<keyword evidence="12" id="KW-1185">Reference proteome</keyword>
<keyword evidence="6" id="KW-0819">tRNA processing</keyword>
<keyword evidence="4" id="KW-0808">Transferase</keyword>
<evidence type="ECO:0000256" key="3">
    <source>
        <dbReference type="ARBA" id="ARBA00022603"/>
    </source>
</evidence>
<evidence type="ECO:0000313" key="11">
    <source>
        <dbReference type="EMBL" id="KAL3803338.1"/>
    </source>
</evidence>
<dbReference type="Gene3D" id="2.120.10.80">
    <property type="entry name" value="Kelch-type beta propeller"/>
    <property type="match status" value="1"/>
</dbReference>
<dbReference type="AlphaFoldDB" id="A0ABD3QT01"/>
<dbReference type="InterPro" id="IPR015915">
    <property type="entry name" value="Kelch-typ_b-propeller"/>
</dbReference>
<dbReference type="InterPro" id="IPR036602">
    <property type="entry name" value="tRNA_yW-synthesising-like_sf"/>
</dbReference>
<evidence type="ECO:0000256" key="7">
    <source>
        <dbReference type="ARBA" id="ARBA00030554"/>
    </source>
</evidence>
<feature type="domain" description="tRNA wybutosine-synthesizing protein" evidence="10">
    <location>
        <begin position="55"/>
        <end position="339"/>
    </location>
</feature>
<dbReference type="PANTHER" id="PTHR48418">
    <property type="entry name" value="TRNA WYBUTOSINE-SYNTHESIZING PROTEIN 3"/>
    <property type="match status" value="1"/>
</dbReference>
<evidence type="ECO:0000256" key="6">
    <source>
        <dbReference type="ARBA" id="ARBA00022694"/>
    </source>
</evidence>
<dbReference type="EMBL" id="JABMIG020000014">
    <property type="protein sequence ID" value="KAL3803338.1"/>
    <property type="molecule type" value="Genomic_DNA"/>
</dbReference>
<comment type="similarity">
    <text evidence="1">Belongs to the TYW3 family.</text>
</comment>
<feature type="region of interest" description="Disordered" evidence="9">
    <location>
        <begin position="1"/>
        <end position="67"/>
    </location>
</feature>
<name>A0ABD3QT01_9STRA</name>
<proteinExistence type="inferred from homology"/>
<comment type="catalytic activity">
    <reaction evidence="8">
        <text>4-demethyl-7-[(3S)-3-amino-3-carboxypropyl]wyosine(37) in tRNA(Phe) + S-adenosyl-L-methionine = 7-[(3S)-3-amino-3-carboxypropyl]wyosine(37) in tRNA(Phe) + S-adenosyl-L-homocysteine + H(+)</text>
        <dbReference type="Rhea" id="RHEA:36635"/>
        <dbReference type="Rhea" id="RHEA-COMP:10378"/>
        <dbReference type="Rhea" id="RHEA-COMP:10379"/>
        <dbReference type="ChEBI" id="CHEBI:15378"/>
        <dbReference type="ChEBI" id="CHEBI:57856"/>
        <dbReference type="ChEBI" id="CHEBI:59789"/>
        <dbReference type="ChEBI" id="CHEBI:73543"/>
        <dbReference type="ChEBI" id="CHEBI:73550"/>
        <dbReference type="EC" id="2.1.1.282"/>
    </reaction>
</comment>
<feature type="compositionally biased region" description="Polar residues" evidence="9">
    <location>
        <begin position="25"/>
        <end position="41"/>
    </location>
</feature>
<evidence type="ECO:0000256" key="1">
    <source>
        <dbReference type="ARBA" id="ARBA00008569"/>
    </source>
</evidence>
<dbReference type="GO" id="GO:0008168">
    <property type="term" value="F:methyltransferase activity"/>
    <property type="evidence" value="ECO:0007669"/>
    <property type="project" value="UniProtKB-KW"/>
</dbReference>
<evidence type="ECO:0000256" key="9">
    <source>
        <dbReference type="SAM" id="MobiDB-lite"/>
    </source>
</evidence>
<feature type="compositionally biased region" description="Low complexity" evidence="9">
    <location>
        <begin position="148"/>
        <end position="166"/>
    </location>
</feature>
<keyword evidence="5" id="KW-0949">S-adenosyl-L-methionine</keyword>